<protein>
    <submittedName>
        <fullName evidence="2">Uncharacterized protein</fullName>
    </submittedName>
</protein>
<reference evidence="2" key="1">
    <citation type="submission" date="2020-05" db="UniProtKB">
        <authorList>
            <consortium name="EnsemblMetazoa"/>
        </authorList>
    </citation>
    <scope>IDENTIFICATION</scope>
    <source>
        <strain evidence="2">SANGQUA</strain>
    </source>
</reference>
<dbReference type="EnsemblMetazoa" id="AQUA011773-RA">
    <property type="protein sequence ID" value="AQUA011773-PA"/>
    <property type="gene ID" value="AQUA011773"/>
</dbReference>
<sequence>MIWACRRCLRLYDALYMIRQFSSILEQHPPGAVRRRIGLYQHNTLETQPAPGAPIAPSDGVERARSQRSGQEFNPSDHYPLPHNSCSSNRTEPTALLIAVKY</sequence>
<dbReference type="Proteomes" id="UP000076407">
    <property type="component" value="Unassembled WGS sequence"/>
</dbReference>
<name>A0A182XPH1_ANOQN</name>
<accession>A0A182XPH1</accession>
<feature type="region of interest" description="Disordered" evidence="1">
    <location>
        <begin position="46"/>
        <end position="88"/>
    </location>
</feature>
<keyword evidence="3" id="KW-1185">Reference proteome</keyword>
<organism evidence="2 3">
    <name type="scientific">Anopheles quadriannulatus</name>
    <name type="common">Mosquito</name>
    <dbReference type="NCBI Taxonomy" id="34691"/>
    <lineage>
        <taxon>Eukaryota</taxon>
        <taxon>Metazoa</taxon>
        <taxon>Ecdysozoa</taxon>
        <taxon>Arthropoda</taxon>
        <taxon>Hexapoda</taxon>
        <taxon>Insecta</taxon>
        <taxon>Pterygota</taxon>
        <taxon>Neoptera</taxon>
        <taxon>Endopterygota</taxon>
        <taxon>Diptera</taxon>
        <taxon>Nematocera</taxon>
        <taxon>Culicoidea</taxon>
        <taxon>Culicidae</taxon>
        <taxon>Anophelinae</taxon>
        <taxon>Anopheles</taxon>
    </lineage>
</organism>
<dbReference type="AlphaFoldDB" id="A0A182XPH1"/>
<dbReference type="VEuPathDB" id="VectorBase:AQUA011773"/>
<proteinExistence type="predicted"/>
<evidence type="ECO:0000256" key="1">
    <source>
        <dbReference type="SAM" id="MobiDB-lite"/>
    </source>
</evidence>
<evidence type="ECO:0000313" key="2">
    <source>
        <dbReference type="EnsemblMetazoa" id="AQUA011773-PA"/>
    </source>
</evidence>
<evidence type="ECO:0000313" key="3">
    <source>
        <dbReference type="Proteomes" id="UP000076407"/>
    </source>
</evidence>